<name>A0A6M3LXW3_9ZZZZ</name>
<reference evidence="1" key="1">
    <citation type="submission" date="2020-03" db="EMBL/GenBank/DDBJ databases">
        <title>The deep terrestrial virosphere.</title>
        <authorList>
            <person name="Holmfeldt K."/>
            <person name="Nilsson E."/>
            <person name="Simone D."/>
            <person name="Lopez-Fernandez M."/>
            <person name="Wu X."/>
            <person name="de Brujin I."/>
            <person name="Lundin D."/>
            <person name="Andersson A."/>
            <person name="Bertilsson S."/>
            <person name="Dopson M."/>
        </authorList>
    </citation>
    <scope>NUCLEOTIDE SEQUENCE</scope>
    <source>
        <strain evidence="1">MM415B06258</strain>
    </source>
</reference>
<sequence>MANWTTTTPDNPSGYLIANDNMAINGGEWASNPYVYAPSGTITLKYNLDNRKEEPRMRGLYNVYVVDPRKQGKLLDTKLVIAETEEQALLKAGVAETAEKNGLELEQVDTHVEIVDKFIRPRKETQKVKVVKDDD</sequence>
<evidence type="ECO:0000313" key="1">
    <source>
        <dbReference type="EMBL" id="QJA97438.1"/>
    </source>
</evidence>
<dbReference type="AlphaFoldDB" id="A0A6M3LXW3"/>
<proteinExistence type="predicted"/>
<gene>
    <name evidence="1" type="ORF">MM415B06258_0002</name>
</gene>
<organism evidence="1">
    <name type="scientific">viral metagenome</name>
    <dbReference type="NCBI Taxonomy" id="1070528"/>
    <lineage>
        <taxon>unclassified sequences</taxon>
        <taxon>metagenomes</taxon>
        <taxon>organismal metagenomes</taxon>
    </lineage>
</organism>
<protein>
    <submittedName>
        <fullName evidence="1">Uncharacterized protein</fullName>
    </submittedName>
</protein>
<accession>A0A6M3LXW3</accession>
<dbReference type="EMBL" id="MT143494">
    <property type="protein sequence ID" value="QJA97438.1"/>
    <property type="molecule type" value="Genomic_DNA"/>
</dbReference>